<evidence type="ECO:0000256" key="1">
    <source>
        <dbReference type="ARBA" id="ARBA00022553"/>
    </source>
</evidence>
<dbReference type="PROSITE" id="PS51755">
    <property type="entry name" value="OMPR_PHOB"/>
    <property type="match status" value="1"/>
</dbReference>
<evidence type="ECO:0000256" key="4">
    <source>
        <dbReference type="ARBA" id="ARBA00023125"/>
    </source>
</evidence>
<dbReference type="Pfam" id="PF00072">
    <property type="entry name" value="Response_reg"/>
    <property type="match status" value="1"/>
</dbReference>
<evidence type="ECO:0000313" key="10">
    <source>
        <dbReference type="EMBL" id="MCS0658277.1"/>
    </source>
</evidence>
<keyword evidence="1 6" id="KW-0597">Phosphoprotein</keyword>
<dbReference type="EMBL" id="JANUGU010000002">
    <property type="protein sequence ID" value="MCS0658277.1"/>
    <property type="molecule type" value="Genomic_DNA"/>
</dbReference>
<dbReference type="Proteomes" id="UP001204621">
    <property type="component" value="Unassembled WGS sequence"/>
</dbReference>
<dbReference type="PANTHER" id="PTHR48111:SF4">
    <property type="entry name" value="DNA-BINDING DUAL TRANSCRIPTIONAL REGULATOR OMPR"/>
    <property type="match status" value="1"/>
</dbReference>
<evidence type="ECO:0000256" key="5">
    <source>
        <dbReference type="ARBA" id="ARBA00023163"/>
    </source>
</evidence>
<dbReference type="Gene3D" id="6.10.250.690">
    <property type="match status" value="1"/>
</dbReference>
<keyword evidence="2" id="KW-0902">Two-component regulatory system</keyword>
<dbReference type="InterPro" id="IPR001867">
    <property type="entry name" value="OmpR/PhoB-type_DNA-bd"/>
</dbReference>
<evidence type="ECO:0000259" key="8">
    <source>
        <dbReference type="PROSITE" id="PS50110"/>
    </source>
</evidence>
<accession>A0ABT2CWD0</accession>
<dbReference type="InterPro" id="IPR001789">
    <property type="entry name" value="Sig_transdc_resp-reg_receiver"/>
</dbReference>
<evidence type="ECO:0000313" key="11">
    <source>
        <dbReference type="Proteomes" id="UP001204621"/>
    </source>
</evidence>
<keyword evidence="5" id="KW-0804">Transcription</keyword>
<dbReference type="SMART" id="SM00448">
    <property type="entry name" value="REC"/>
    <property type="match status" value="1"/>
</dbReference>
<dbReference type="InterPro" id="IPR036388">
    <property type="entry name" value="WH-like_DNA-bd_sf"/>
</dbReference>
<proteinExistence type="predicted"/>
<keyword evidence="3" id="KW-0805">Transcription regulation</keyword>
<gene>
    <name evidence="10" type="ORF">NX778_09400</name>
</gene>
<feature type="domain" description="OmpR/PhoB-type" evidence="9">
    <location>
        <begin position="134"/>
        <end position="233"/>
    </location>
</feature>
<protein>
    <submittedName>
        <fullName evidence="10">Response regulator transcription factor</fullName>
    </submittedName>
</protein>
<dbReference type="InterPro" id="IPR016032">
    <property type="entry name" value="Sig_transdc_resp-reg_C-effctor"/>
</dbReference>
<dbReference type="PANTHER" id="PTHR48111">
    <property type="entry name" value="REGULATOR OF RPOS"/>
    <property type="match status" value="1"/>
</dbReference>
<evidence type="ECO:0000256" key="6">
    <source>
        <dbReference type="PROSITE-ProRule" id="PRU00169"/>
    </source>
</evidence>
<dbReference type="Gene3D" id="1.10.10.10">
    <property type="entry name" value="Winged helix-like DNA-binding domain superfamily/Winged helix DNA-binding domain"/>
    <property type="match status" value="1"/>
</dbReference>
<sequence>MLHHVLMIEDDERLAGMVAAYLVPHGFEVRHAATAQAGLAALQRDGEGVELVLLDLMLPDADGLDVCRQIRALAAPLRSIPVVMLTAKGDPFDRVVGLEIGADDYLPKPFEPRELLARLRAVLRRPPLAVASQEGLLRFGRLEIDLGARLVRLDGSVRPLTAYQFDLLVALAERAGRVLSREQLMDAVKGEACDPFDRSIDVHIGRLRAAIEDDAKQPRRIVTVRGAGYVFAKVQDA</sequence>
<evidence type="ECO:0000256" key="3">
    <source>
        <dbReference type="ARBA" id="ARBA00023015"/>
    </source>
</evidence>
<dbReference type="RefSeq" id="WP_258811463.1">
    <property type="nucleotide sequence ID" value="NZ_JANUGU010000002.1"/>
</dbReference>
<dbReference type="SMART" id="SM00862">
    <property type="entry name" value="Trans_reg_C"/>
    <property type="match status" value="1"/>
</dbReference>
<keyword evidence="11" id="KW-1185">Reference proteome</keyword>
<dbReference type="Gene3D" id="3.40.50.2300">
    <property type="match status" value="1"/>
</dbReference>
<dbReference type="SUPFAM" id="SSF52172">
    <property type="entry name" value="CheY-like"/>
    <property type="match status" value="1"/>
</dbReference>
<evidence type="ECO:0000256" key="7">
    <source>
        <dbReference type="PROSITE-ProRule" id="PRU01091"/>
    </source>
</evidence>
<dbReference type="SUPFAM" id="SSF46894">
    <property type="entry name" value="C-terminal effector domain of the bipartite response regulators"/>
    <property type="match status" value="1"/>
</dbReference>
<feature type="modified residue" description="4-aspartylphosphate" evidence="6">
    <location>
        <position position="55"/>
    </location>
</feature>
<dbReference type="InterPro" id="IPR011006">
    <property type="entry name" value="CheY-like_superfamily"/>
</dbReference>
<feature type="domain" description="Response regulatory" evidence="8">
    <location>
        <begin position="4"/>
        <end position="123"/>
    </location>
</feature>
<evidence type="ECO:0000259" key="9">
    <source>
        <dbReference type="PROSITE" id="PS51755"/>
    </source>
</evidence>
<name>A0ABT2CWD0_9BURK</name>
<organism evidence="10 11">
    <name type="scientific">Massilia terrae</name>
    <dbReference type="NCBI Taxonomy" id="1811224"/>
    <lineage>
        <taxon>Bacteria</taxon>
        <taxon>Pseudomonadati</taxon>
        <taxon>Pseudomonadota</taxon>
        <taxon>Betaproteobacteria</taxon>
        <taxon>Burkholderiales</taxon>
        <taxon>Oxalobacteraceae</taxon>
        <taxon>Telluria group</taxon>
        <taxon>Massilia</taxon>
    </lineage>
</organism>
<dbReference type="Pfam" id="PF00486">
    <property type="entry name" value="Trans_reg_C"/>
    <property type="match status" value="1"/>
</dbReference>
<feature type="DNA-binding region" description="OmpR/PhoB-type" evidence="7">
    <location>
        <begin position="134"/>
        <end position="233"/>
    </location>
</feature>
<dbReference type="PROSITE" id="PS50110">
    <property type="entry name" value="RESPONSE_REGULATORY"/>
    <property type="match status" value="1"/>
</dbReference>
<comment type="caution">
    <text evidence="10">The sequence shown here is derived from an EMBL/GenBank/DDBJ whole genome shotgun (WGS) entry which is preliminary data.</text>
</comment>
<dbReference type="CDD" id="cd00383">
    <property type="entry name" value="trans_reg_C"/>
    <property type="match status" value="1"/>
</dbReference>
<keyword evidence="4 7" id="KW-0238">DNA-binding</keyword>
<dbReference type="InterPro" id="IPR039420">
    <property type="entry name" value="WalR-like"/>
</dbReference>
<reference evidence="10 11" key="1">
    <citation type="submission" date="2022-08" db="EMBL/GenBank/DDBJ databases">
        <title>Reclassification of Massilia species as members of the genera Telluria, Duganella, Pseudoduganella, Mokoshia gen. nov. and Zemynaea gen. nov. using orthogonal and non-orthogonal genome-based approaches.</title>
        <authorList>
            <person name="Bowman J.P."/>
        </authorList>
    </citation>
    <scope>NUCLEOTIDE SEQUENCE [LARGE SCALE GENOMIC DNA]</scope>
    <source>
        <strain evidence="10 11">JCM 31606</strain>
    </source>
</reference>
<evidence type="ECO:0000256" key="2">
    <source>
        <dbReference type="ARBA" id="ARBA00023012"/>
    </source>
</evidence>